<dbReference type="RefSeq" id="WP_153022004.1">
    <property type="nucleotide sequence ID" value="NZ_BAABIH010000001.1"/>
</dbReference>
<keyword evidence="3" id="KW-0804">Transcription</keyword>
<dbReference type="EMBL" id="CP045529">
    <property type="protein sequence ID" value="QFU97470.1"/>
    <property type="molecule type" value="Genomic_DNA"/>
</dbReference>
<dbReference type="Pfam" id="PF00356">
    <property type="entry name" value="LacI"/>
    <property type="match status" value="1"/>
</dbReference>
<dbReference type="Proteomes" id="UP000326702">
    <property type="component" value="Chromosome"/>
</dbReference>
<dbReference type="AlphaFoldDB" id="A0A5P9Q8J9"/>
<dbReference type="InterPro" id="IPR010982">
    <property type="entry name" value="Lambda_DNA-bd_dom_sf"/>
</dbReference>
<dbReference type="InterPro" id="IPR046335">
    <property type="entry name" value="LacI/GalR-like_sensor"/>
</dbReference>
<evidence type="ECO:0000259" key="4">
    <source>
        <dbReference type="PROSITE" id="PS50932"/>
    </source>
</evidence>
<keyword evidence="1" id="KW-0805">Transcription regulation</keyword>
<reference evidence="5 6" key="1">
    <citation type="submission" date="2019-10" db="EMBL/GenBank/DDBJ databases">
        <title>Genome sequence of Luteimicrobium xylanilyticum HY-24.</title>
        <authorList>
            <person name="Kim D.Y."/>
            <person name="Park H.-Y."/>
        </authorList>
    </citation>
    <scope>NUCLEOTIDE SEQUENCE [LARGE SCALE GENOMIC DNA]</scope>
    <source>
        <strain evidence="5 6">HY-24</strain>
    </source>
</reference>
<dbReference type="PANTHER" id="PTHR30146">
    <property type="entry name" value="LACI-RELATED TRANSCRIPTIONAL REPRESSOR"/>
    <property type="match status" value="1"/>
</dbReference>
<dbReference type="KEGG" id="lxl:KDY119_00968"/>
<evidence type="ECO:0000313" key="6">
    <source>
        <dbReference type="Proteomes" id="UP000326702"/>
    </source>
</evidence>
<evidence type="ECO:0000256" key="3">
    <source>
        <dbReference type="ARBA" id="ARBA00023163"/>
    </source>
</evidence>
<evidence type="ECO:0000256" key="1">
    <source>
        <dbReference type="ARBA" id="ARBA00023015"/>
    </source>
</evidence>
<dbReference type="CDD" id="cd06267">
    <property type="entry name" value="PBP1_LacI_sugar_binding-like"/>
    <property type="match status" value="1"/>
</dbReference>
<proteinExistence type="predicted"/>
<dbReference type="OrthoDB" id="1938857at2"/>
<dbReference type="Gene3D" id="3.40.50.2300">
    <property type="match status" value="2"/>
</dbReference>
<keyword evidence="2" id="KW-0238">DNA-binding</keyword>
<protein>
    <submittedName>
        <fullName evidence="5">Maltose regulon regulatory protein MalI</fullName>
    </submittedName>
</protein>
<feature type="domain" description="HTH lacI-type" evidence="4">
    <location>
        <begin position="5"/>
        <end position="59"/>
    </location>
</feature>
<dbReference type="CDD" id="cd01392">
    <property type="entry name" value="HTH_LacI"/>
    <property type="match status" value="1"/>
</dbReference>
<evidence type="ECO:0000256" key="2">
    <source>
        <dbReference type="ARBA" id="ARBA00023125"/>
    </source>
</evidence>
<dbReference type="PROSITE" id="PS50932">
    <property type="entry name" value="HTH_LACI_2"/>
    <property type="match status" value="1"/>
</dbReference>
<dbReference type="SMART" id="SM00354">
    <property type="entry name" value="HTH_LACI"/>
    <property type="match status" value="1"/>
</dbReference>
<sequence>MKKRVTIVDVAERAGVAISSASAALNGRPGVSEATRLRVRDAADTLGFVPSVRGRSLSARRAFAVGLVVQREVEVLEADPFFGAFIGGIEEVLPERGYALVLQVSADAHRTELRYRELGANRRVDGVILNELQVDDPRIPLVGELELPAVGINADEATMLPFPAVRQDGGEALTRLVATLVTLGHRRVAHVSGPLEYVHTWQRRRAWERALTGAGLRPGRLVVGDFTFDSGRAAADELLTLPADERPTAVVCVNDLTAVGFMMRAQELGVSVPGDVSVTGYDGIALGTYVRPTLTTVQTSPRRVGRAAARQLLDLIEEGAAPDAEVEPAQVVVRDSIGPVPRN</sequence>
<evidence type="ECO:0000313" key="5">
    <source>
        <dbReference type="EMBL" id="QFU97470.1"/>
    </source>
</evidence>
<dbReference type="Gene3D" id="1.10.260.40">
    <property type="entry name" value="lambda repressor-like DNA-binding domains"/>
    <property type="match status" value="1"/>
</dbReference>
<dbReference type="SUPFAM" id="SSF53822">
    <property type="entry name" value="Periplasmic binding protein-like I"/>
    <property type="match status" value="1"/>
</dbReference>
<dbReference type="Pfam" id="PF13377">
    <property type="entry name" value="Peripla_BP_3"/>
    <property type="match status" value="1"/>
</dbReference>
<gene>
    <name evidence="5" type="ORF">KDY119_00968</name>
</gene>
<dbReference type="GO" id="GO:0003700">
    <property type="term" value="F:DNA-binding transcription factor activity"/>
    <property type="evidence" value="ECO:0007669"/>
    <property type="project" value="TreeGrafter"/>
</dbReference>
<name>A0A5P9Q8J9_9MICO</name>
<dbReference type="GO" id="GO:0000976">
    <property type="term" value="F:transcription cis-regulatory region binding"/>
    <property type="evidence" value="ECO:0007669"/>
    <property type="project" value="TreeGrafter"/>
</dbReference>
<dbReference type="InterPro" id="IPR000843">
    <property type="entry name" value="HTH_LacI"/>
</dbReference>
<dbReference type="PANTHER" id="PTHR30146:SF155">
    <property type="entry name" value="ALANINE RACEMASE"/>
    <property type="match status" value="1"/>
</dbReference>
<dbReference type="InterPro" id="IPR028082">
    <property type="entry name" value="Peripla_BP_I"/>
</dbReference>
<dbReference type="SUPFAM" id="SSF47413">
    <property type="entry name" value="lambda repressor-like DNA-binding domains"/>
    <property type="match status" value="1"/>
</dbReference>
<organism evidence="5 6">
    <name type="scientific">Luteimicrobium xylanilyticum</name>
    <dbReference type="NCBI Taxonomy" id="1133546"/>
    <lineage>
        <taxon>Bacteria</taxon>
        <taxon>Bacillati</taxon>
        <taxon>Actinomycetota</taxon>
        <taxon>Actinomycetes</taxon>
        <taxon>Micrococcales</taxon>
        <taxon>Luteimicrobium</taxon>
    </lineage>
</organism>
<keyword evidence="6" id="KW-1185">Reference proteome</keyword>
<accession>A0A5P9Q8J9</accession>